<comment type="caution">
    <text evidence="1">The sequence shown here is derived from an EMBL/GenBank/DDBJ whole genome shotgun (WGS) entry which is preliminary data.</text>
</comment>
<dbReference type="EMBL" id="DYVY01000029">
    <property type="protein sequence ID" value="HJF93469.1"/>
    <property type="molecule type" value="Genomic_DNA"/>
</dbReference>
<dbReference type="Proteomes" id="UP000769156">
    <property type="component" value="Unassembled WGS sequence"/>
</dbReference>
<proteinExistence type="predicted"/>
<dbReference type="AlphaFoldDB" id="A0A921HYJ2"/>
<accession>A0A921HYJ2</accession>
<gene>
    <name evidence="1" type="ORF">K8V82_01595</name>
</gene>
<name>A0A921HYJ2_9FIRM</name>
<reference evidence="1" key="1">
    <citation type="journal article" date="2021" name="PeerJ">
        <title>Extensive microbial diversity within the chicken gut microbiome revealed by metagenomics and culture.</title>
        <authorList>
            <person name="Gilroy R."/>
            <person name="Ravi A."/>
            <person name="Getino M."/>
            <person name="Pursley I."/>
            <person name="Horton D.L."/>
            <person name="Alikhan N.F."/>
            <person name="Baker D."/>
            <person name="Gharbi K."/>
            <person name="Hall N."/>
            <person name="Watson M."/>
            <person name="Adriaenssens E.M."/>
            <person name="Foster-Nyarko E."/>
            <person name="Jarju S."/>
            <person name="Secka A."/>
            <person name="Antonio M."/>
            <person name="Oren A."/>
            <person name="Chaudhuri R.R."/>
            <person name="La Ragione R."/>
            <person name="Hildebrand F."/>
            <person name="Pallen M.J."/>
        </authorList>
    </citation>
    <scope>NUCLEOTIDE SEQUENCE</scope>
    <source>
        <strain evidence="1">ChiSjej5B23-16112</strain>
    </source>
</reference>
<evidence type="ECO:0000313" key="1">
    <source>
        <dbReference type="EMBL" id="HJF93469.1"/>
    </source>
</evidence>
<protein>
    <submittedName>
        <fullName evidence="1">Uncharacterized protein</fullName>
    </submittedName>
</protein>
<sequence>MCAFDGLDGLMYIEAVPGNPNYYSEGGVLYTAAGEVAASPVWYGK</sequence>
<evidence type="ECO:0000313" key="2">
    <source>
        <dbReference type="Proteomes" id="UP000769156"/>
    </source>
</evidence>
<reference evidence="1" key="2">
    <citation type="submission" date="2021-09" db="EMBL/GenBank/DDBJ databases">
        <authorList>
            <person name="Gilroy R."/>
        </authorList>
    </citation>
    <scope>NUCLEOTIDE SEQUENCE</scope>
    <source>
        <strain evidence="1">ChiSjej5B23-16112</strain>
    </source>
</reference>
<dbReference type="OrthoDB" id="2068263at2"/>
<organism evidence="1 2">
    <name type="scientific">Lachnoclostridium phocaeense</name>
    <dbReference type="NCBI Taxonomy" id="1871021"/>
    <lineage>
        <taxon>Bacteria</taxon>
        <taxon>Bacillati</taxon>
        <taxon>Bacillota</taxon>
        <taxon>Clostridia</taxon>
        <taxon>Lachnospirales</taxon>
        <taxon>Lachnospiraceae</taxon>
    </lineage>
</organism>